<feature type="non-terminal residue" evidence="2">
    <location>
        <position position="374"/>
    </location>
</feature>
<feature type="compositionally biased region" description="Polar residues" evidence="1">
    <location>
        <begin position="199"/>
        <end position="209"/>
    </location>
</feature>
<dbReference type="Gene3D" id="6.10.250.3180">
    <property type="match status" value="1"/>
</dbReference>
<evidence type="ECO:0000256" key="1">
    <source>
        <dbReference type="SAM" id="MobiDB-lite"/>
    </source>
</evidence>
<dbReference type="PANTHER" id="PTHR15141:SF76">
    <property type="entry name" value="TRANSCRIPTION ELONGATION FACTOR B POLYPEPTIDE 3"/>
    <property type="match status" value="1"/>
</dbReference>
<evidence type="ECO:0000313" key="3">
    <source>
        <dbReference type="Proteomes" id="UP000235023"/>
    </source>
</evidence>
<feature type="compositionally biased region" description="Basic and acidic residues" evidence="1">
    <location>
        <begin position="298"/>
        <end position="308"/>
    </location>
</feature>
<feature type="region of interest" description="Disordered" evidence="1">
    <location>
        <begin position="276"/>
        <end position="374"/>
    </location>
</feature>
<gene>
    <name evidence="2" type="ORF">BDW42DRAFT_179502</name>
</gene>
<dbReference type="InterPro" id="IPR010684">
    <property type="entry name" value="RNA_pol_II_trans_fac_SIII_A"/>
</dbReference>
<dbReference type="InterPro" id="IPR051870">
    <property type="entry name" value="Elongin-A_domain"/>
</dbReference>
<feature type="compositionally biased region" description="Pro residues" evidence="1">
    <location>
        <begin position="280"/>
        <end position="292"/>
    </location>
</feature>
<accession>A0A2J5HGQ8</accession>
<dbReference type="GO" id="GO:0070449">
    <property type="term" value="C:elongin complex"/>
    <property type="evidence" value="ECO:0007669"/>
    <property type="project" value="InterPro"/>
</dbReference>
<evidence type="ECO:0000313" key="2">
    <source>
        <dbReference type="EMBL" id="PLN76041.1"/>
    </source>
</evidence>
<dbReference type="Pfam" id="PF06881">
    <property type="entry name" value="Elongin_A"/>
    <property type="match status" value="1"/>
</dbReference>
<feature type="compositionally biased region" description="Low complexity" evidence="1">
    <location>
        <begin position="329"/>
        <end position="350"/>
    </location>
</feature>
<dbReference type="Proteomes" id="UP000235023">
    <property type="component" value="Unassembled WGS sequence"/>
</dbReference>
<protein>
    <recommendedName>
        <fullName evidence="4">RNA polymerase II transcription factor SIII subunit A-domain-containing protein</fullName>
    </recommendedName>
</protein>
<dbReference type="AlphaFoldDB" id="A0A2J5HGQ8"/>
<feature type="region of interest" description="Disordered" evidence="1">
    <location>
        <begin position="197"/>
        <end position="264"/>
    </location>
</feature>
<feature type="region of interest" description="Disordered" evidence="1">
    <location>
        <begin position="160"/>
        <end position="184"/>
    </location>
</feature>
<dbReference type="OrthoDB" id="21513at2759"/>
<dbReference type="EMBL" id="KZ559629">
    <property type="protein sequence ID" value="PLN76041.1"/>
    <property type="molecule type" value="Genomic_DNA"/>
</dbReference>
<evidence type="ECO:0008006" key="4">
    <source>
        <dbReference type="Google" id="ProtNLM"/>
    </source>
</evidence>
<dbReference type="PANTHER" id="PTHR15141">
    <property type="entry name" value="TRANSCRIPTION ELONGATION FACTOR B POLYPEPTIDE 3"/>
    <property type="match status" value="1"/>
</dbReference>
<reference evidence="3" key="1">
    <citation type="submission" date="2017-12" db="EMBL/GenBank/DDBJ databases">
        <authorList>
            <consortium name="DOE Joint Genome Institute"/>
            <person name="Mondo S.J."/>
            <person name="Kjaerbolling I."/>
            <person name="Vesth T.C."/>
            <person name="Frisvad J.C."/>
            <person name="Nybo J.L."/>
            <person name="Theobald S."/>
            <person name="Kuo A."/>
            <person name="Bowyer P."/>
            <person name="Matsuda Y."/>
            <person name="Lyhne E.K."/>
            <person name="Kogle M.E."/>
            <person name="Clum A."/>
            <person name="Lipzen A."/>
            <person name="Salamov A."/>
            <person name="Ngan C.Y."/>
            <person name="Daum C."/>
            <person name="Chiniquy J."/>
            <person name="Barry K."/>
            <person name="LaButti K."/>
            <person name="Haridas S."/>
            <person name="Simmons B.A."/>
            <person name="Magnuson J.K."/>
            <person name="Mortensen U.H."/>
            <person name="Larsen T.O."/>
            <person name="Grigoriev I.V."/>
            <person name="Baker S.E."/>
            <person name="Andersen M.R."/>
            <person name="Nordberg H.P."/>
            <person name="Cantor M.N."/>
            <person name="Hua S.X."/>
        </authorList>
    </citation>
    <scope>NUCLEOTIDE SEQUENCE [LARGE SCALE GENOMIC DNA]</scope>
    <source>
        <strain evidence="3">IBT 19404</strain>
    </source>
</reference>
<dbReference type="GO" id="GO:0006368">
    <property type="term" value="P:transcription elongation by RNA polymerase II"/>
    <property type="evidence" value="ECO:0007669"/>
    <property type="project" value="InterPro"/>
</dbReference>
<sequence length="374" mass="41898">MPAPSLLQLCTNTAIRNVKYLNDIGDVPYSLARPFLLKIESPEKLRSLELLSPQIAGCDDELWMDFIKRDIPQWDDYDLPEHSDCWYEIYCNLRDSVQKSVDEDAERMKMALDGINSERAKHSAKFVTDRRILPLPRERPTARQRYAMYDRKMGGVAPVYNPRSGFSSSDPFGPRNETKKKSSIFTATKRNTALAVPTQHLNNRATQVRQAPRSLIDEHRRPVESPPPTRRKESPAMIAPGRSRYHISPSISRGPTPTATPNLQEREARLRRIAAGKKPIPSPAPRPQPSSAPGPAAAKKEANPEPRSRPSAPSSSTHTRNTPTPRVDQSSAQAQSPPQRAQSPPQQAQSPPRPVMARKRAAPSVFIQPKKKRV</sequence>
<proteinExistence type="predicted"/>
<organism evidence="2 3">
    <name type="scientific">Aspergillus taichungensis</name>
    <dbReference type="NCBI Taxonomy" id="482145"/>
    <lineage>
        <taxon>Eukaryota</taxon>
        <taxon>Fungi</taxon>
        <taxon>Dikarya</taxon>
        <taxon>Ascomycota</taxon>
        <taxon>Pezizomycotina</taxon>
        <taxon>Eurotiomycetes</taxon>
        <taxon>Eurotiomycetidae</taxon>
        <taxon>Eurotiales</taxon>
        <taxon>Aspergillaceae</taxon>
        <taxon>Aspergillus</taxon>
        <taxon>Aspergillus subgen. Circumdati</taxon>
    </lineage>
</organism>
<name>A0A2J5HGQ8_9EURO</name>
<keyword evidence="3" id="KW-1185">Reference proteome</keyword>
<feature type="compositionally biased region" description="Polar residues" evidence="1">
    <location>
        <begin position="317"/>
        <end position="328"/>
    </location>
</feature>
<feature type="compositionally biased region" description="Polar residues" evidence="1">
    <location>
        <begin position="249"/>
        <end position="263"/>
    </location>
</feature>